<evidence type="ECO:0000313" key="3">
    <source>
        <dbReference type="Proteomes" id="UP000654075"/>
    </source>
</evidence>
<dbReference type="InterPro" id="IPR036514">
    <property type="entry name" value="SGNH_hydro_sf"/>
</dbReference>
<dbReference type="OMA" id="WIANWIP"/>
<evidence type="ECO:0000256" key="1">
    <source>
        <dbReference type="SAM" id="Phobius"/>
    </source>
</evidence>
<keyword evidence="3" id="KW-1185">Reference proteome</keyword>
<dbReference type="Gene3D" id="3.40.50.1110">
    <property type="entry name" value="SGNH hydrolase"/>
    <property type="match status" value="1"/>
</dbReference>
<gene>
    <name evidence="2" type="ORF">PGLA1383_LOCUS14672</name>
</gene>
<dbReference type="SUPFAM" id="SSF52266">
    <property type="entry name" value="SGNH hydrolase"/>
    <property type="match status" value="1"/>
</dbReference>
<sequence length="552" mass="61268">METSDDISEPGALMRRAEVERFDGSLGLREKYKYCGSLVGAVLVVLVFVFCGSLGLTGATSRTEVKVISIRTESTSRTETKVTPIRNESCPPPISSAFYDLWGEGCSFERWGKIKPDESCLNFKASKLYQFPHQLIDVATRKKGDNGYVPDTGHLRKVLAQCVMEKRPLRVAVFGNSVTTGKGCDDDGGQGLRWSSLLERLSYVRGSSLPMKVTNFAERGTSIGQKVTAISQNMKAHKADLVIIDYTMTATDMLHNLQTLQQMLSTIETFRDAPAILFFETFNMVTLKQLSDAKTEDQRDPCSVDPVKSDTFWKALMSHKVPVLSYPDIACAMPRSRDISNTSVNKLTYWWSHQETLMDAVHHPACGVHAIIAHTIFQYLYSLQAEVCLSEDGYNKTASAHIEAKTLQLSDEQRCILFPKTSLSAYFPPFPAAVGDSSTWAFGEDVPGKPGWIANLHGAANQDQDIVFDVILGFGRVRIDFLSSYENVGSATCWLEGQDSVKTRVRINGLWKQKVSIASSVWMMTNSSAPELHHLKCRADGKKFKILGVFSC</sequence>
<feature type="transmembrane region" description="Helical" evidence="1">
    <location>
        <begin position="34"/>
        <end position="56"/>
    </location>
</feature>
<comment type="caution">
    <text evidence="2">The sequence shown here is derived from an EMBL/GenBank/DDBJ whole genome shotgun (WGS) entry which is preliminary data.</text>
</comment>
<dbReference type="Proteomes" id="UP000654075">
    <property type="component" value="Unassembled WGS sequence"/>
</dbReference>
<keyword evidence="1" id="KW-0812">Transmembrane</keyword>
<dbReference type="AlphaFoldDB" id="A0A813EEX4"/>
<accession>A0A813EEX4</accession>
<reference evidence="2" key="1">
    <citation type="submission" date="2021-02" db="EMBL/GenBank/DDBJ databases">
        <authorList>
            <person name="Dougan E. K."/>
            <person name="Rhodes N."/>
            <person name="Thang M."/>
            <person name="Chan C."/>
        </authorList>
    </citation>
    <scope>NUCLEOTIDE SEQUENCE</scope>
</reference>
<dbReference type="PANTHER" id="PTHR34407">
    <property type="entry name" value="EXPRESSED PROTEIN"/>
    <property type="match status" value="1"/>
</dbReference>
<dbReference type="EMBL" id="CAJNNV010008419">
    <property type="protein sequence ID" value="CAE8596203.1"/>
    <property type="molecule type" value="Genomic_DNA"/>
</dbReference>
<dbReference type="PANTHER" id="PTHR34407:SF1">
    <property type="entry name" value="SGNH HYDROLASE-TYPE ESTERASE DOMAIN-CONTAINING PROTEIN"/>
    <property type="match status" value="1"/>
</dbReference>
<name>A0A813EEX4_POLGL</name>
<keyword evidence="1" id="KW-0472">Membrane</keyword>
<proteinExistence type="predicted"/>
<evidence type="ECO:0000313" key="2">
    <source>
        <dbReference type="EMBL" id="CAE8596203.1"/>
    </source>
</evidence>
<organism evidence="2 3">
    <name type="scientific">Polarella glacialis</name>
    <name type="common">Dinoflagellate</name>
    <dbReference type="NCBI Taxonomy" id="89957"/>
    <lineage>
        <taxon>Eukaryota</taxon>
        <taxon>Sar</taxon>
        <taxon>Alveolata</taxon>
        <taxon>Dinophyceae</taxon>
        <taxon>Suessiales</taxon>
        <taxon>Suessiaceae</taxon>
        <taxon>Polarella</taxon>
    </lineage>
</organism>
<keyword evidence="1" id="KW-1133">Transmembrane helix</keyword>
<dbReference type="OrthoDB" id="429447at2759"/>
<protein>
    <submittedName>
        <fullName evidence="2">Uncharacterized protein</fullName>
    </submittedName>
</protein>